<sequence length="158" mass="17298">MQPRQVELPPHVPGSLWLAGMPARLEPWADFVARLEDRNIQTLLCLTPREELAELSPAYATAVRQGTLPCRWWLSPIPNFGVPRDRDAFRKAVADVATLLRNGEGVLLHCAAGMGRTGSAAACVLKALGLDTQDALRRVREAGSNPQNAVQSGFVDWF</sequence>
<feature type="domain" description="Tyrosine specific protein phosphatases" evidence="1">
    <location>
        <begin position="87"/>
        <end position="141"/>
    </location>
</feature>
<dbReference type="Gene3D" id="3.90.190.10">
    <property type="entry name" value="Protein tyrosine phosphatase superfamily"/>
    <property type="match status" value="1"/>
</dbReference>
<evidence type="ECO:0000259" key="1">
    <source>
        <dbReference type="PROSITE" id="PS50056"/>
    </source>
</evidence>
<name>A0ABR9S9L9_9BURK</name>
<dbReference type="InterPro" id="IPR016130">
    <property type="entry name" value="Tyr_Pase_AS"/>
</dbReference>
<proteinExistence type="predicted"/>
<gene>
    <name evidence="2" type="ORF">IM725_00350</name>
</gene>
<dbReference type="EMBL" id="JADDOJ010000001">
    <property type="protein sequence ID" value="MBE7939018.1"/>
    <property type="molecule type" value="Genomic_DNA"/>
</dbReference>
<reference evidence="2 3" key="1">
    <citation type="submission" date="2020-10" db="EMBL/GenBank/DDBJ databases">
        <title>Draft genome of Ramlibacter aquaticus LMG 30558.</title>
        <authorList>
            <person name="Props R."/>
        </authorList>
    </citation>
    <scope>NUCLEOTIDE SEQUENCE [LARGE SCALE GENOMIC DNA]</scope>
    <source>
        <strain evidence="2 3">LMG 30558</strain>
    </source>
</reference>
<dbReference type="PROSITE" id="PS50056">
    <property type="entry name" value="TYR_PHOSPHATASE_2"/>
    <property type="match status" value="1"/>
</dbReference>
<dbReference type="PROSITE" id="PS00383">
    <property type="entry name" value="TYR_PHOSPHATASE_1"/>
    <property type="match status" value="1"/>
</dbReference>
<dbReference type="Pfam" id="PF22785">
    <property type="entry name" value="Tc-R-P"/>
    <property type="match status" value="1"/>
</dbReference>
<dbReference type="InterPro" id="IPR000387">
    <property type="entry name" value="Tyr_Pase_dom"/>
</dbReference>
<evidence type="ECO:0000313" key="2">
    <source>
        <dbReference type="EMBL" id="MBE7939018.1"/>
    </source>
</evidence>
<dbReference type="SUPFAM" id="SSF52799">
    <property type="entry name" value="(Phosphotyrosine protein) phosphatases II"/>
    <property type="match status" value="1"/>
</dbReference>
<protein>
    <submittedName>
        <fullName evidence="2">Tyrosine-protein phosphatase</fullName>
    </submittedName>
</protein>
<dbReference type="RefSeq" id="WP_193778565.1">
    <property type="nucleotide sequence ID" value="NZ_JADDOJ010000001.1"/>
</dbReference>
<keyword evidence="3" id="KW-1185">Reference proteome</keyword>
<accession>A0ABR9S9L9</accession>
<comment type="caution">
    <text evidence="2">The sequence shown here is derived from an EMBL/GenBank/DDBJ whole genome shotgun (WGS) entry which is preliminary data.</text>
</comment>
<evidence type="ECO:0000313" key="3">
    <source>
        <dbReference type="Proteomes" id="UP000715965"/>
    </source>
</evidence>
<dbReference type="Proteomes" id="UP000715965">
    <property type="component" value="Unassembled WGS sequence"/>
</dbReference>
<dbReference type="InterPro" id="IPR029021">
    <property type="entry name" value="Prot-tyrosine_phosphatase-like"/>
</dbReference>
<organism evidence="2 3">
    <name type="scientific">Ramlibacter aquaticus</name>
    <dbReference type="NCBI Taxonomy" id="2780094"/>
    <lineage>
        <taxon>Bacteria</taxon>
        <taxon>Pseudomonadati</taxon>
        <taxon>Pseudomonadota</taxon>
        <taxon>Betaproteobacteria</taxon>
        <taxon>Burkholderiales</taxon>
        <taxon>Comamonadaceae</taxon>
        <taxon>Ramlibacter</taxon>
    </lineage>
</organism>